<evidence type="ECO:0000256" key="2">
    <source>
        <dbReference type="ARBA" id="ARBA00038350"/>
    </source>
</evidence>
<dbReference type="GO" id="GO:0010181">
    <property type="term" value="F:FMN binding"/>
    <property type="evidence" value="ECO:0007669"/>
    <property type="project" value="TreeGrafter"/>
</dbReference>
<dbReference type="InterPro" id="IPR003382">
    <property type="entry name" value="Flavoprotein"/>
</dbReference>
<evidence type="ECO:0000256" key="1">
    <source>
        <dbReference type="ARBA" id="ARBA00022993"/>
    </source>
</evidence>
<dbReference type="InterPro" id="IPR036551">
    <property type="entry name" value="Flavin_trans-like"/>
</dbReference>
<dbReference type="OrthoDB" id="1532798at2759"/>
<proteinExistence type="inferred from homology"/>
<evidence type="ECO:0000259" key="3">
    <source>
        <dbReference type="Pfam" id="PF02441"/>
    </source>
</evidence>
<keyword evidence="1" id="KW-0173">Coenzyme A biosynthesis</keyword>
<reference evidence="4" key="1">
    <citation type="journal article" date="2020" name="Stud. Mycol.">
        <title>101 Dothideomycetes genomes: a test case for predicting lifestyles and emergence of pathogens.</title>
        <authorList>
            <person name="Haridas S."/>
            <person name="Albert R."/>
            <person name="Binder M."/>
            <person name="Bloem J."/>
            <person name="Labutti K."/>
            <person name="Salamov A."/>
            <person name="Andreopoulos B."/>
            <person name="Baker S."/>
            <person name="Barry K."/>
            <person name="Bills G."/>
            <person name="Bluhm B."/>
            <person name="Cannon C."/>
            <person name="Castanera R."/>
            <person name="Culley D."/>
            <person name="Daum C."/>
            <person name="Ezra D."/>
            <person name="Gonzalez J."/>
            <person name="Henrissat B."/>
            <person name="Kuo A."/>
            <person name="Liang C."/>
            <person name="Lipzen A."/>
            <person name="Lutzoni F."/>
            <person name="Magnuson J."/>
            <person name="Mondo S."/>
            <person name="Nolan M."/>
            <person name="Ohm R."/>
            <person name="Pangilinan J."/>
            <person name="Park H.-J."/>
            <person name="Ramirez L."/>
            <person name="Alfaro M."/>
            <person name="Sun H."/>
            <person name="Tritt A."/>
            <person name="Yoshinaga Y."/>
            <person name="Zwiers L.-H."/>
            <person name="Turgeon B."/>
            <person name="Goodwin S."/>
            <person name="Spatafora J."/>
            <person name="Crous P."/>
            <person name="Grigoriev I."/>
        </authorList>
    </citation>
    <scope>NUCLEOTIDE SEQUENCE</scope>
    <source>
        <strain evidence="4">CBS 101060</strain>
    </source>
</reference>
<organism evidence="4 5">
    <name type="scientific">Patellaria atrata CBS 101060</name>
    <dbReference type="NCBI Taxonomy" id="1346257"/>
    <lineage>
        <taxon>Eukaryota</taxon>
        <taxon>Fungi</taxon>
        <taxon>Dikarya</taxon>
        <taxon>Ascomycota</taxon>
        <taxon>Pezizomycotina</taxon>
        <taxon>Dothideomycetes</taxon>
        <taxon>Dothideomycetes incertae sedis</taxon>
        <taxon>Patellariales</taxon>
        <taxon>Patellariaceae</taxon>
        <taxon>Patellaria</taxon>
    </lineage>
</organism>
<dbReference type="GO" id="GO:0015937">
    <property type="term" value="P:coenzyme A biosynthetic process"/>
    <property type="evidence" value="ECO:0007669"/>
    <property type="project" value="UniProtKB-KW"/>
</dbReference>
<dbReference type="Gene3D" id="3.40.50.1950">
    <property type="entry name" value="Flavin prenyltransferase-like"/>
    <property type="match status" value="1"/>
</dbReference>
<dbReference type="GO" id="GO:0071513">
    <property type="term" value="C:phosphopantothenoylcysteine decarboxylase complex"/>
    <property type="evidence" value="ECO:0007669"/>
    <property type="project" value="TreeGrafter"/>
</dbReference>
<comment type="similarity">
    <text evidence="2">Belongs to the HFCD (homooligomeric flavin containing Cys decarboxylase) superfamily.</text>
</comment>
<evidence type="ECO:0000313" key="4">
    <source>
        <dbReference type="EMBL" id="KAF2840787.1"/>
    </source>
</evidence>
<dbReference type="PANTHER" id="PTHR14359">
    <property type="entry name" value="HOMO-OLIGOMERIC FLAVIN CONTAINING CYS DECARBOXYLASE FAMILY"/>
    <property type="match status" value="1"/>
</dbReference>
<comment type="caution">
    <text evidence="4">The sequence shown here is derived from an EMBL/GenBank/DDBJ whole genome shotgun (WGS) entry which is preliminary data.</text>
</comment>
<sequence>MSGRPLPLPLNASEHINDGKYHLLLAASGSVASIKIPHIISALSRYRNISIRLVLTQSASQFLAGQSAEQPSLSTLGTLPHVDGIYLDEDEWSEPWVRGNKILHIELRKWADLLLIAPLSANSLAKMVYGISDNLLLSVIRAWDTTGEVDPMRYCISSFKKIIIVAPAMNTAMWVQPVTKQHIRVLESDWNVNNGGWVQILRPTEKELACGDSGSGAMADWNKIVECILQKFTLIA</sequence>
<gene>
    <name evidence="4" type="ORF">M501DRAFT_930259</name>
</gene>
<dbReference type="GO" id="GO:0004633">
    <property type="term" value="F:phosphopantothenoylcysteine decarboxylase activity"/>
    <property type="evidence" value="ECO:0007669"/>
    <property type="project" value="TreeGrafter"/>
</dbReference>
<dbReference type="SUPFAM" id="SSF52507">
    <property type="entry name" value="Homo-oligomeric flavin-containing Cys decarboxylases, HFCD"/>
    <property type="match status" value="1"/>
</dbReference>
<accession>A0A9P4SFC7</accession>
<evidence type="ECO:0000313" key="5">
    <source>
        <dbReference type="Proteomes" id="UP000799429"/>
    </source>
</evidence>
<protein>
    <submittedName>
        <fullName evidence="4">Flavo protein</fullName>
    </submittedName>
</protein>
<keyword evidence="5" id="KW-1185">Reference proteome</keyword>
<dbReference type="Pfam" id="PF02441">
    <property type="entry name" value="Flavoprotein"/>
    <property type="match status" value="1"/>
</dbReference>
<feature type="domain" description="Flavoprotein" evidence="3">
    <location>
        <begin position="22"/>
        <end position="232"/>
    </location>
</feature>
<dbReference type="EMBL" id="MU006092">
    <property type="protein sequence ID" value="KAF2840787.1"/>
    <property type="molecule type" value="Genomic_DNA"/>
</dbReference>
<dbReference type="PANTHER" id="PTHR14359:SF6">
    <property type="entry name" value="PHOSPHOPANTOTHENOYLCYSTEINE DECARBOXYLASE"/>
    <property type="match status" value="1"/>
</dbReference>
<dbReference type="AlphaFoldDB" id="A0A9P4SFC7"/>
<name>A0A9P4SFC7_9PEZI</name>
<dbReference type="Proteomes" id="UP000799429">
    <property type="component" value="Unassembled WGS sequence"/>
</dbReference>